<feature type="transmembrane region" description="Helical" evidence="1">
    <location>
        <begin position="256"/>
        <end position="276"/>
    </location>
</feature>
<reference evidence="2 3" key="1">
    <citation type="submission" date="2021-01" db="EMBL/GenBank/DDBJ databases">
        <title>Actinoplanes sp. nov. LDG1-01 isolated from lichen.</title>
        <authorList>
            <person name="Saeng-In P."/>
            <person name="Phongsopitanun W."/>
            <person name="Kanchanasin P."/>
            <person name="Yuki M."/>
            <person name="Kudo T."/>
            <person name="Ohkuma M."/>
            <person name="Tanasupawat S."/>
        </authorList>
    </citation>
    <scope>NUCLEOTIDE SEQUENCE [LARGE SCALE GENOMIC DNA]</scope>
    <source>
        <strain evidence="2 3">LDG1-01</strain>
    </source>
</reference>
<feature type="transmembrane region" description="Helical" evidence="1">
    <location>
        <begin position="6"/>
        <end position="24"/>
    </location>
</feature>
<feature type="transmembrane region" description="Helical" evidence="1">
    <location>
        <begin position="215"/>
        <end position="236"/>
    </location>
</feature>
<feature type="transmembrane region" description="Helical" evidence="1">
    <location>
        <begin position="36"/>
        <end position="57"/>
    </location>
</feature>
<dbReference type="Proteomes" id="UP000598996">
    <property type="component" value="Unassembled WGS sequence"/>
</dbReference>
<keyword evidence="1" id="KW-0472">Membrane</keyword>
<keyword evidence="3" id="KW-1185">Reference proteome</keyword>
<dbReference type="RefSeq" id="WP_202992371.1">
    <property type="nucleotide sequence ID" value="NZ_JAENHO010000004.1"/>
</dbReference>
<keyword evidence="1" id="KW-1133">Transmembrane helix</keyword>
<comment type="caution">
    <text evidence="2">The sequence shown here is derived from an EMBL/GenBank/DDBJ whole genome shotgun (WGS) entry which is preliminary data.</text>
</comment>
<protein>
    <submittedName>
        <fullName evidence="2">Uncharacterized protein</fullName>
    </submittedName>
</protein>
<name>A0ABS1VMB5_9ACTN</name>
<accession>A0ABS1VMB5</accession>
<sequence>MTLARRLTLLPVPIAAAVLWALMFRPLTEPAGNNSYWVRELRWAALIALVLVLIVLAQGGRRTTYGALGVGVAWLAADIAIDRAGLSTIGLALGATAAGLACWAVVTTLPFVREPNVPLAVAIVAAVASGLATATESPTGTEPALALGSAATGSLLALTAVLAAGAGARAAALAVAAPWLLRYALPEPSGVRWLAVFAFTVLLIGLLAGRARAALAAVVIPLMLLPLVLLSALLPSGRLLTALAGHPPIGPGDEDVVLIVLAVPIGVVLARTMVAFSPSASPAGRAPIPR</sequence>
<feature type="transmembrane region" description="Helical" evidence="1">
    <location>
        <begin position="117"/>
        <end position="134"/>
    </location>
</feature>
<evidence type="ECO:0000313" key="3">
    <source>
        <dbReference type="Proteomes" id="UP000598996"/>
    </source>
</evidence>
<keyword evidence="1" id="KW-0812">Transmembrane</keyword>
<proteinExistence type="predicted"/>
<feature type="transmembrane region" description="Helical" evidence="1">
    <location>
        <begin position="155"/>
        <end position="179"/>
    </location>
</feature>
<organism evidence="2 3">
    <name type="scientific">Paractinoplanes lichenicola</name>
    <dbReference type="NCBI Taxonomy" id="2802976"/>
    <lineage>
        <taxon>Bacteria</taxon>
        <taxon>Bacillati</taxon>
        <taxon>Actinomycetota</taxon>
        <taxon>Actinomycetes</taxon>
        <taxon>Micromonosporales</taxon>
        <taxon>Micromonosporaceae</taxon>
        <taxon>Paractinoplanes</taxon>
    </lineage>
</organism>
<dbReference type="EMBL" id="JAENHO010000004">
    <property type="protein sequence ID" value="MBL7255872.1"/>
    <property type="molecule type" value="Genomic_DNA"/>
</dbReference>
<feature type="transmembrane region" description="Helical" evidence="1">
    <location>
        <begin position="88"/>
        <end position="111"/>
    </location>
</feature>
<evidence type="ECO:0000313" key="2">
    <source>
        <dbReference type="EMBL" id="MBL7255872.1"/>
    </source>
</evidence>
<feature type="transmembrane region" description="Helical" evidence="1">
    <location>
        <begin position="191"/>
        <end position="208"/>
    </location>
</feature>
<gene>
    <name evidence="2" type="ORF">JKJ07_16340</name>
</gene>
<evidence type="ECO:0000256" key="1">
    <source>
        <dbReference type="SAM" id="Phobius"/>
    </source>
</evidence>